<dbReference type="AlphaFoldDB" id="A0A0F9ILR3"/>
<comment type="caution">
    <text evidence="1">The sequence shown here is derived from an EMBL/GenBank/DDBJ whole genome shotgun (WGS) entry which is preliminary data.</text>
</comment>
<organism evidence="1">
    <name type="scientific">marine sediment metagenome</name>
    <dbReference type="NCBI Taxonomy" id="412755"/>
    <lineage>
        <taxon>unclassified sequences</taxon>
        <taxon>metagenomes</taxon>
        <taxon>ecological metagenomes</taxon>
    </lineage>
</organism>
<sequence>MNNKKPKIIVGSNICLTCKKVIYIPKEDIFILIDDMPIIECPVCKTKDKVVVVTKINSEETFGLYN</sequence>
<proteinExistence type="predicted"/>
<reference evidence="1" key="1">
    <citation type="journal article" date="2015" name="Nature">
        <title>Complex archaea that bridge the gap between prokaryotes and eukaryotes.</title>
        <authorList>
            <person name="Spang A."/>
            <person name="Saw J.H."/>
            <person name="Jorgensen S.L."/>
            <person name="Zaremba-Niedzwiedzka K."/>
            <person name="Martijn J."/>
            <person name="Lind A.E."/>
            <person name="van Eijk R."/>
            <person name="Schleper C."/>
            <person name="Guy L."/>
            <person name="Ettema T.J."/>
        </authorList>
    </citation>
    <scope>NUCLEOTIDE SEQUENCE</scope>
</reference>
<protein>
    <submittedName>
        <fullName evidence="1">Uncharacterized protein</fullName>
    </submittedName>
</protein>
<dbReference type="EMBL" id="LAZR01013702">
    <property type="protein sequence ID" value="KKM20749.1"/>
    <property type="molecule type" value="Genomic_DNA"/>
</dbReference>
<name>A0A0F9ILR3_9ZZZZ</name>
<gene>
    <name evidence="1" type="ORF">LCGC14_1642220</name>
</gene>
<evidence type="ECO:0000313" key="1">
    <source>
        <dbReference type="EMBL" id="KKM20749.1"/>
    </source>
</evidence>
<accession>A0A0F9ILR3</accession>